<reference evidence="1 2" key="1">
    <citation type="submission" date="2018-12" db="EMBL/GenBank/DDBJ databases">
        <title>Genome of Verticillium dahliae isolate Getta Getta.</title>
        <authorList>
            <person name="Gardiner D.M."/>
        </authorList>
    </citation>
    <scope>NUCLEOTIDE SEQUENCE [LARGE SCALE GENOMIC DNA]</scope>
    <source>
        <strain evidence="1 2">Getta Getta</strain>
    </source>
</reference>
<gene>
    <name evidence="1" type="ORF">VDGE_30454</name>
</gene>
<proteinExistence type="predicted"/>
<organism evidence="1 2">
    <name type="scientific">Verticillium dahliae</name>
    <name type="common">Verticillium wilt</name>
    <dbReference type="NCBI Taxonomy" id="27337"/>
    <lineage>
        <taxon>Eukaryota</taxon>
        <taxon>Fungi</taxon>
        <taxon>Dikarya</taxon>
        <taxon>Ascomycota</taxon>
        <taxon>Pezizomycotina</taxon>
        <taxon>Sordariomycetes</taxon>
        <taxon>Hypocreomycetidae</taxon>
        <taxon>Glomerellales</taxon>
        <taxon>Plectosphaerellaceae</taxon>
        <taxon>Verticillium</taxon>
    </lineage>
</organism>
<dbReference type="EMBL" id="RSDZ01000056">
    <property type="protein sequence ID" value="RXG45921.1"/>
    <property type="molecule type" value="Genomic_DNA"/>
</dbReference>
<dbReference type="AlphaFoldDB" id="A0A444RXN3"/>
<evidence type="ECO:0000313" key="2">
    <source>
        <dbReference type="Proteomes" id="UP000288725"/>
    </source>
</evidence>
<accession>A0A444RXN3</accession>
<sequence>MFDENLFLDDLVHHRHQFCSSFLVAAVLLTACQQDAAFNARSFEYIPDLAFECEMSWRQTYLTPPPSIDHWAKVPIPKLHERAQLQQHSW</sequence>
<name>A0A444RXN3_VERDA</name>
<dbReference type="Proteomes" id="UP000288725">
    <property type="component" value="Unassembled WGS sequence"/>
</dbReference>
<comment type="caution">
    <text evidence="1">The sequence shown here is derived from an EMBL/GenBank/DDBJ whole genome shotgun (WGS) entry which is preliminary data.</text>
</comment>
<evidence type="ECO:0000313" key="1">
    <source>
        <dbReference type="EMBL" id="RXG45921.1"/>
    </source>
</evidence>
<protein>
    <submittedName>
        <fullName evidence="1">Uncharacterized protein</fullName>
    </submittedName>
</protein>